<dbReference type="GeneID" id="108671833"/>
<dbReference type="KEGG" id="hazt:108671833"/>
<dbReference type="Proteomes" id="UP000694843">
    <property type="component" value="Unplaced"/>
</dbReference>
<dbReference type="RefSeq" id="XP_018014914.1">
    <property type="nucleotide sequence ID" value="XM_018159425.2"/>
</dbReference>
<organism evidence="3 4">
    <name type="scientific">Hyalella azteca</name>
    <name type="common">Amphipod</name>
    <dbReference type="NCBI Taxonomy" id="294128"/>
    <lineage>
        <taxon>Eukaryota</taxon>
        <taxon>Metazoa</taxon>
        <taxon>Ecdysozoa</taxon>
        <taxon>Arthropoda</taxon>
        <taxon>Crustacea</taxon>
        <taxon>Multicrustacea</taxon>
        <taxon>Malacostraca</taxon>
        <taxon>Eumalacostraca</taxon>
        <taxon>Peracarida</taxon>
        <taxon>Amphipoda</taxon>
        <taxon>Senticaudata</taxon>
        <taxon>Talitrida</taxon>
        <taxon>Talitroidea</taxon>
        <taxon>Hyalellidae</taxon>
        <taxon>Hyalella</taxon>
    </lineage>
</organism>
<feature type="region of interest" description="Disordered" evidence="2">
    <location>
        <begin position="80"/>
        <end position="101"/>
    </location>
</feature>
<proteinExistence type="predicted"/>
<dbReference type="AlphaFoldDB" id="A0A8B7NMK9"/>
<reference evidence="4" key="1">
    <citation type="submission" date="2025-08" db="UniProtKB">
        <authorList>
            <consortium name="RefSeq"/>
        </authorList>
    </citation>
    <scope>IDENTIFICATION</scope>
    <source>
        <tissue evidence="4">Whole organism</tissue>
    </source>
</reference>
<evidence type="ECO:0000313" key="3">
    <source>
        <dbReference type="Proteomes" id="UP000694843"/>
    </source>
</evidence>
<gene>
    <name evidence="4" type="primary">LOC108671833</name>
</gene>
<sequence>MPNHHCIDDVDVPQYSYSKPEAENCSSRHSPTSVYVSNTDERLPALYASVFRSVSPYRGEENYGQISPTLTISEVSSLSTSKSKSCNNSSSSSDTSYSGPDFEYVGTNVAHPRDKRPVQRSSRCSTSEFRKVKSSLNTYSSVIMSRVADAMEKLETDRSEEDIFCEYLKKRLQDLGPHEKRRTIYKLHTVMANELDENGACWVPSNERLQAPASVVELEKGLEKLLSKLNRFEHELRSKFNEVEHEMQSKLDEARQNVCYSENVEVVQDV</sequence>
<evidence type="ECO:0000256" key="2">
    <source>
        <dbReference type="SAM" id="MobiDB-lite"/>
    </source>
</evidence>
<accession>A0A8B7NMK9</accession>
<keyword evidence="1" id="KW-0175">Coiled coil</keyword>
<feature type="coiled-coil region" evidence="1">
    <location>
        <begin position="215"/>
        <end position="242"/>
    </location>
</feature>
<name>A0A8B7NMK9_HYAAZ</name>
<protein>
    <submittedName>
        <fullName evidence="4">Uncharacterized protein LOC108671833</fullName>
    </submittedName>
</protein>
<keyword evidence="3" id="KW-1185">Reference proteome</keyword>
<evidence type="ECO:0000256" key="1">
    <source>
        <dbReference type="SAM" id="Coils"/>
    </source>
</evidence>
<evidence type="ECO:0000313" key="4">
    <source>
        <dbReference type="RefSeq" id="XP_018014914.1"/>
    </source>
</evidence>
<feature type="compositionally biased region" description="Low complexity" evidence="2">
    <location>
        <begin position="80"/>
        <end position="98"/>
    </location>
</feature>